<evidence type="ECO:0000256" key="1">
    <source>
        <dbReference type="ARBA" id="ARBA00022801"/>
    </source>
</evidence>
<evidence type="ECO:0000313" key="4">
    <source>
        <dbReference type="Proteomes" id="UP000253083"/>
    </source>
</evidence>
<protein>
    <submittedName>
        <fullName evidence="3">Prolyl oligopeptidase family protein</fullName>
    </submittedName>
</protein>
<gene>
    <name evidence="3" type="ORF">DFR28_102557</name>
</gene>
<keyword evidence="4" id="KW-1185">Reference proteome</keyword>
<reference evidence="3 4" key="1">
    <citation type="submission" date="2018-06" db="EMBL/GenBank/DDBJ databases">
        <title>Genomic Encyclopedia of Type Strains, Phase IV (KMG-IV): sequencing the most valuable type-strain genomes for metagenomic binning, comparative biology and taxonomic classification.</title>
        <authorList>
            <person name="Goeker M."/>
        </authorList>
    </citation>
    <scope>NUCLEOTIDE SEQUENCE [LARGE SCALE GENOMIC DNA]</scope>
    <source>
        <strain evidence="3 4">DSM 24032</strain>
    </source>
</reference>
<evidence type="ECO:0000259" key="2">
    <source>
        <dbReference type="Pfam" id="PF00326"/>
    </source>
</evidence>
<comment type="caution">
    <text evidence="3">The sequence shown here is derived from an EMBL/GenBank/DDBJ whole genome shotgun (WGS) entry which is preliminary data.</text>
</comment>
<dbReference type="PRINTS" id="PR00862">
    <property type="entry name" value="PROLIGOPTASE"/>
</dbReference>
<dbReference type="InterPro" id="IPR002470">
    <property type="entry name" value="Peptidase_S9A"/>
</dbReference>
<dbReference type="Proteomes" id="UP000253083">
    <property type="component" value="Unassembled WGS sequence"/>
</dbReference>
<evidence type="ECO:0000313" key="3">
    <source>
        <dbReference type="EMBL" id="RBP51138.1"/>
    </source>
</evidence>
<dbReference type="SUPFAM" id="SSF53474">
    <property type="entry name" value="alpha/beta-Hydrolases"/>
    <property type="match status" value="1"/>
</dbReference>
<feature type="domain" description="Peptidase S9 prolyl oligopeptidase catalytic" evidence="2">
    <location>
        <begin position="31"/>
        <end position="240"/>
    </location>
</feature>
<dbReference type="InParanoid" id="A0A395JNG5"/>
<keyword evidence="1" id="KW-0378">Hydrolase</keyword>
<dbReference type="AlphaFoldDB" id="A0A395JNG5"/>
<dbReference type="Pfam" id="PF00326">
    <property type="entry name" value="Peptidase_S9"/>
    <property type="match status" value="1"/>
</dbReference>
<dbReference type="Gene3D" id="3.40.50.1820">
    <property type="entry name" value="alpha/beta hydrolase"/>
    <property type="match status" value="1"/>
</dbReference>
<name>A0A395JNG5_9GAMM</name>
<dbReference type="PANTHER" id="PTHR42776">
    <property type="entry name" value="SERINE PEPTIDASE S9 FAMILY MEMBER"/>
    <property type="match status" value="1"/>
</dbReference>
<dbReference type="InterPro" id="IPR029058">
    <property type="entry name" value="AB_hydrolase_fold"/>
</dbReference>
<proteinExistence type="predicted"/>
<sequence length="241" mass="27255">MRFRLPSSNSRQSPPLIVIPHGGPHGVRDHWQFDEETQLLANRGYAVLKVNFRGSGGYGEAFEKLGYKEWGGKMIDDIIDATNWVAESGQVDQHRMCIYGASYGGYAALMAAIRAPDLYRCTVGYVGVYDLPTMYSDSDIPRNWGGVGYLEKVIGRNDKQLAEYSPVNHADKIKAEIMLIHATEDRRVPIKHADLLREALEDANKKFTYLEYGDSGHGLWNVDKRKDMYTKLLAFFDKSLN</sequence>
<dbReference type="PANTHER" id="PTHR42776:SF27">
    <property type="entry name" value="DIPEPTIDYL PEPTIDASE FAMILY MEMBER 6"/>
    <property type="match status" value="1"/>
</dbReference>
<dbReference type="GO" id="GO:0004252">
    <property type="term" value="F:serine-type endopeptidase activity"/>
    <property type="evidence" value="ECO:0007669"/>
    <property type="project" value="InterPro"/>
</dbReference>
<dbReference type="InterPro" id="IPR001375">
    <property type="entry name" value="Peptidase_S9_cat"/>
</dbReference>
<dbReference type="GO" id="GO:0006508">
    <property type="term" value="P:proteolysis"/>
    <property type="evidence" value="ECO:0007669"/>
    <property type="project" value="InterPro"/>
</dbReference>
<dbReference type="OrthoDB" id="4269629at2"/>
<dbReference type="RefSeq" id="WP_113953933.1">
    <property type="nucleotide sequence ID" value="NZ_QNRT01000002.1"/>
</dbReference>
<accession>A0A395JNG5</accession>
<organism evidence="3 4">
    <name type="scientific">Arenicella xantha</name>
    <dbReference type="NCBI Taxonomy" id="644221"/>
    <lineage>
        <taxon>Bacteria</taxon>
        <taxon>Pseudomonadati</taxon>
        <taxon>Pseudomonadota</taxon>
        <taxon>Gammaproteobacteria</taxon>
        <taxon>Arenicellales</taxon>
        <taxon>Arenicellaceae</taxon>
        <taxon>Arenicella</taxon>
    </lineage>
</organism>
<dbReference type="EMBL" id="QNRT01000002">
    <property type="protein sequence ID" value="RBP51138.1"/>
    <property type="molecule type" value="Genomic_DNA"/>
</dbReference>